<name>A0A833NXM3_UNCSA</name>
<dbReference type="PANTHER" id="PTHR12526:SF609">
    <property type="entry name" value="LIPOPOLYSACCHARIDE BIOSYNTHESIS PROTEIN"/>
    <property type="match status" value="1"/>
</dbReference>
<reference evidence="3 4" key="1">
    <citation type="submission" date="2019-12" db="EMBL/GenBank/DDBJ databases">
        <authorList>
            <person name="Wolfe R."/>
            <person name="Danczak R."/>
            <person name="Wilkins M."/>
        </authorList>
    </citation>
    <scope>NUCLEOTIDE SEQUENCE [LARGE SCALE GENOMIC DNA]</scope>
    <source>
        <strain evidence="3">X2_MaxBin.013</strain>
    </source>
</reference>
<evidence type="ECO:0000259" key="1">
    <source>
        <dbReference type="Pfam" id="PF00534"/>
    </source>
</evidence>
<dbReference type="Proteomes" id="UP000488506">
    <property type="component" value="Unassembled WGS sequence"/>
</dbReference>
<evidence type="ECO:0000313" key="3">
    <source>
        <dbReference type="EMBL" id="KAF0135178.1"/>
    </source>
</evidence>
<dbReference type="PANTHER" id="PTHR12526">
    <property type="entry name" value="GLYCOSYLTRANSFERASE"/>
    <property type="match status" value="1"/>
</dbReference>
<dbReference type="SUPFAM" id="SSF53756">
    <property type="entry name" value="UDP-Glycosyltransferase/glycogen phosphorylase"/>
    <property type="match status" value="1"/>
</dbReference>
<dbReference type="Gene3D" id="3.40.50.2000">
    <property type="entry name" value="Glycogen Phosphorylase B"/>
    <property type="match status" value="2"/>
</dbReference>
<accession>A0A833NXM3</accession>
<feature type="domain" description="Glycosyl transferase family 1" evidence="1">
    <location>
        <begin position="213"/>
        <end position="381"/>
    </location>
</feature>
<proteinExistence type="predicted"/>
<dbReference type="CDD" id="cd03794">
    <property type="entry name" value="GT4_WbuB-like"/>
    <property type="match status" value="1"/>
</dbReference>
<dbReference type="Pfam" id="PF13439">
    <property type="entry name" value="Glyco_transf_4"/>
    <property type="match status" value="1"/>
</dbReference>
<evidence type="ECO:0000259" key="2">
    <source>
        <dbReference type="Pfam" id="PF13439"/>
    </source>
</evidence>
<dbReference type="EMBL" id="WPAF01000001">
    <property type="protein sequence ID" value="KAF0135178.1"/>
    <property type="molecule type" value="Genomic_DNA"/>
</dbReference>
<dbReference type="Pfam" id="PF00534">
    <property type="entry name" value="Glycos_transf_1"/>
    <property type="match status" value="1"/>
</dbReference>
<protein>
    <submittedName>
        <fullName evidence="3">Group 1 glycosyl transferase</fullName>
    </submittedName>
</protein>
<dbReference type="GO" id="GO:0016757">
    <property type="term" value="F:glycosyltransferase activity"/>
    <property type="evidence" value="ECO:0007669"/>
    <property type="project" value="InterPro"/>
</dbReference>
<gene>
    <name evidence="3" type="ORF">FD145_4</name>
</gene>
<dbReference type="InterPro" id="IPR028098">
    <property type="entry name" value="Glyco_trans_4-like_N"/>
</dbReference>
<comment type="caution">
    <text evidence="3">The sequence shown here is derived from an EMBL/GenBank/DDBJ whole genome shotgun (WGS) entry which is preliminary data.</text>
</comment>
<keyword evidence="3" id="KW-0808">Transferase</keyword>
<dbReference type="AlphaFoldDB" id="A0A833NXM3"/>
<evidence type="ECO:0000313" key="4">
    <source>
        <dbReference type="Proteomes" id="UP000488506"/>
    </source>
</evidence>
<organism evidence="3 4">
    <name type="scientific">Candidatus Saganbacteria bacterium</name>
    <dbReference type="NCBI Taxonomy" id="2575572"/>
    <lineage>
        <taxon>Bacteria</taxon>
        <taxon>Bacillati</taxon>
        <taxon>Saganbacteria</taxon>
    </lineage>
</organism>
<dbReference type="InterPro" id="IPR001296">
    <property type="entry name" value="Glyco_trans_1"/>
</dbReference>
<sequence length="408" mass="45243">MRILILSESFPPETKSASTLFFELAESLVKNGYSVNVITRMPRYNIASGINLENIPNEEIISGVKVTRKNILPLARNIPIIRGFEHFLLAIIFFWAGLFQEKFDLILVYSPPLPLGIAGYWLSKIKKCPVIVNIQDLYPQTVIDLGLLKNKLLIVISRQMESFIYRNSNALTVHSEGNKGYLVKIGANEEKVRVIDNWVDTSLIQPGSKINDFSRKYGLDGKFIVSFAGVMGFAQGLEVVIQAADRLKDKKDIIFVLVGDGVKRLELVKMSESLGLKNVQFIPTQLRSIYPQVLNTSDICLVVLGQNLATPVVPGKMLSIMAAGKAILASMPENGDAPKIINSNNCGIVVPPDDSESLAQAVLKLYNNKTLCEQMGVNGRKAAVRDFSRNSGVDKYEILFNRIIKEKA</sequence>
<feature type="domain" description="Glycosyltransferase subfamily 4-like N-terminal" evidence="2">
    <location>
        <begin position="18"/>
        <end position="202"/>
    </location>
</feature>